<organism evidence="1 2">
    <name type="scientific">Stylosanthes scabra</name>
    <dbReference type="NCBI Taxonomy" id="79078"/>
    <lineage>
        <taxon>Eukaryota</taxon>
        <taxon>Viridiplantae</taxon>
        <taxon>Streptophyta</taxon>
        <taxon>Embryophyta</taxon>
        <taxon>Tracheophyta</taxon>
        <taxon>Spermatophyta</taxon>
        <taxon>Magnoliopsida</taxon>
        <taxon>eudicotyledons</taxon>
        <taxon>Gunneridae</taxon>
        <taxon>Pentapetalae</taxon>
        <taxon>rosids</taxon>
        <taxon>fabids</taxon>
        <taxon>Fabales</taxon>
        <taxon>Fabaceae</taxon>
        <taxon>Papilionoideae</taxon>
        <taxon>50 kb inversion clade</taxon>
        <taxon>dalbergioids sensu lato</taxon>
        <taxon>Dalbergieae</taxon>
        <taxon>Pterocarpus clade</taxon>
        <taxon>Stylosanthes</taxon>
    </lineage>
</organism>
<dbReference type="PANTHER" id="PTHR31170">
    <property type="entry name" value="BNAC04G53230D PROTEIN"/>
    <property type="match status" value="1"/>
</dbReference>
<reference evidence="1 2" key="1">
    <citation type="journal article" date="2023" name="Plants (Basel)">
        <title>Bridging the Gap: Combining Genomics and Transcriptomics Approaches to Understand Stylosanthes scabra, an Orphan Legume from the Brazilian Caatinga.</title>
        <authorList>
            <person name="Ferreira-Neto J.R.C."/>
            <person name="da Silva M.D."/>
            <person name="Binneck E."/>
            <person name="de Melo N.F."/>
            <person name="da Silva R.H."/>
            <person name="de Melo A.L.T.M."/>
            <person name="Pandolfi V."/>
            <person name="Bustamante F.O."/>
            <person name="Brasileiro-Vidal A.C."/>
            <person name="Benko-Iseppon A.M."/>
        </authorList>
    </citation>
    <scope>NUCLEOTIDE SEQUENCE [LARGE SCALE GENOMIC DNA]</scope>
    <source>
        <tissue evidence="1">Leaves</tissue>
    </source>
</reference>
<evidence type="ECO:0000313" key="1">
    <source>
        <dbReference type="EMBL" id="MED6156290.1"/>
    </source>
</evidence>
<dbReference type="InterPro" id="IPR004158">
    <property type="entry name" value="DUF247_pln"/>
</dbReference>
<gene>
    <name evidence="1" type="ORF">PIB30_013322</name>
</gene>
<evidence type="ECO:0000313" key="2">
    <source>
        <dbReference type="Proteomes" id="UP001341840"/>
    </source>
</evidence>
<sequence>MANRNPNHVAIKIKAMFEEAQPLFTNECCIYKVPNEIRKLNKGAYTPKVVSVGGFHHGDKRLLNMEGQKQIYCKMFIDRSKKSLETLVEEVEGLEDQVRCSYSHKLRLSEDEHVMVILVDCGFIIELFLRYHFKQWKDDDAISLSPWLRSDIRLDLLLLENQLPFFVLEKLYDFAFASRRLSNSAQYPPFIDLTLAYFKDNVPPNFSHTSGGPINHFTDLLRSFYLQPYTINRTIQRGFIEELIELNSATELYESRVKFKVDSASGKLLDLRFSDDDGTLTIPKIKVDDTTEVLLRNLIALEQCCHGQRPP</sequence>
<dbReference type="Pfam" id="PF03140">
    <property type="entry name" value="DUF247"/>
    <property type="match status" value="1"/>
</dbReference>
<name>A0ABU6U774_9FABA</name>
<dbReference type="EMBL" id="JASCZI010120863">
    <property type="protein sequence ID" value="MED6156290.1"/>
    <property type="molecule type" value="Genomic_DNA"/>
</dbReference>
<proteinExistence type="predicted"/>
<comment type="caution">
    <text evidence="1">The sequence shown here is derived from an EMBL/GenBank/DDBJ whole genome shotgun (WGS) entry which is preliminary data.</text>
</comment>
<keyword evidence="2" id="KW-1185">Reference proteome</keyword>
<dbReference type="Proteomes" id="UP001341840">
    <property type="component" value="Unassembled WGS sequence"/>
</dbReference>
<accession>A0ABU6U774</accession>
<protein>
    <submittedName>
        <fullName evidence="1">Uncharacterized protein</fullName>
    </submittedName>
</protein>
<dbReference type="PANTHER" id="PTHR31170:SF23">
    <property type="match status" value="1"/>
</dbReference>